<evidence type="ECO:0000313" key="1">
    <source>
        <dbReference type="EMBL" id="EIA08801.1"/>
    </source>
</evidence>
<protein>
    <submittedName>
        <fullName evidence="1">Uncharacterized protein</fullName>
    </submittedName>
</protein>
<organism evidence="1 2">
    <name type="scientific">Flavobacterium frigoris (strain PS1)</name>
    <dbReference type="NCBI Taxonomy" id="1086011"/>
    <lineage>
        <taxon>Bacteria</taxon>
        <taxon>Pseudomonadati</taxon>
        <taxon>Bacteroidota</taxon>
        <taxon>Flavobacteriia</taxon>
        <taxon>Flavobacteriales</taxon>
        <taxon>Flavobacteriaceae</taxon>
        <taxon>Flavobacterium</taxon>
    </lineage>
</organism>
<gene>
    <name evidence="1" type="ORF">HJ01_02523</name>
</gene>
<reference evidence="1 2" key="1">
    <citation type="journal article" date="2014" name="Acta Crystallogr. D">
        <title>Structure-based characterization and antifreeze properties of a hyperactive ice-binding protein from the Antarctic bacterium Flavobacterium frigoris PS1.</title>
        <authorList>
            <person name="Do H."/>
            <person name="Kim S.J."/>
            <person name="Kim H.J."/>
            <person name="Lee J.H."/>
        </authorList>
    </citation>
    <scope>NUCLEOTIDE SEQUENCE [LARGE SCALE GENOMIC DNA]</scope>
    <source>
        <strain evidence="1 2">PS1</strain>
    </source>
</reference>
<dbReference type="AlphaFoldDB" id="H7FSF8"/>
<comment type="caution">
    <text evidence="1">The sequence shown here is derived from an EMBL/GenBank/DDBJ whole genome shotgun (WGS) entry which is preliminary data.</text>
</comment>
<proteinExistence type="predicted"/>
<sequence>MIESNFEEGVMKINSCGLAPMGACILFVLGFSTKDTVESGREVHEKMITFAPEKSNKKKHQLFGWCFLTTKKTINIYSTNSV</sequence>
<evidence type="ECO:0000313" key="2">
    <source>
        <dbReference type="Proteomes" id="UP000005566"/>
    </source>
</evidence>
<accession>H7FSF8</accession>
<dbReference type="Proteomes" id="UP000005566">
    <property type="component" value="Unassembled WGS sequence"/>
</dbReference>
<name>H7FSF8_FLAFP</name>
<keyword evidence="2" id="KW-1185">Reference proteome</keyword>
<dbReference type="EMBL" id="AHKF01000018">
    <property type="protein sequence ID" value="EIA08801.1"/>
    <property type="molecule type" value="Genomic_DNA"/>
</dbReference>
<dbReference type="PATRIC" id="fig|1086011.3.peg.2470"/>